<dbReference type="PROSITE" id="PS00674">
    <property type="entry name" value="AAA"/>
    <property type="match status" value="1"/>
</dbReference>
<comment type="caution">
    <text evidence="5">The sequence shown here is derived from an EMBL/GenBank/DDBJ whole genome shotgun (WGS) entry which is preliminary data.</text>
</comment>
<evidence type="ECO:0000256" key="1">
    <source>
        <dbReference type="ARBA" id="ARBA00022741"/>
    </source>
</evidence>
<keyword evidence="2 3" id="KW-0067">ATP-binding</keyword>
<dbReference type="PANTHER" id="PTHR23077">
    <property type="entry name" value="AAA-FAMILY ATPASE"/>
    <property type="match status" value="1"/>
</dbReference>
<dbReference type="InterPro" id="IPR027417">
    <property type="entry name" value="P-loop_NTPase"/>
</dbReference>
<dbReference type="Gene3D" id="3.40.50.300">
    <property type="entry name" value="P-loop containing nucleotide triphosphate hydrolases"/>
    <property type="match status" value="1"/>
</dbReference>
<reference evidence="5 6" key="1">
    <citation type="submission" date="2024-10" db="EMBL/GenBank/DDBJ databases">
        <title>The Natural Products Discovery Center: Release of the First 8490 Sequenced Strains for Exploring Actinobacteria Biosynthetic Diversity.</title>
        <authorList>
            <person name="Kalkreuter E."/>
            <person name="Kautsar S.A."/>
            <person name="Yang D."/>
            <person name="Bader C.D."/>
            <person name="Teijaro C.N."/>
            <person name="Fluegel L."/>
            <person name="Davis C.M."/>
            <person name="Simpson J.R."/>
            <person name="Lauterbach L."/>
            <person name="Steele A.D."/>
            <person name="Gui C."/>
            <person name="Meng S."/>
            <person name="Li G."/>
            <person name="Viehrig K."/>
            <person name="Ye F."/>
            <person name="Su P."/>
            <person name="Kiefer A.F."/>
            <person name="Nichols A."/>
            <person name="Cepeda A.J."/>
            <person name="Yan W."/>
            <person name="Fan B."/>
            <person name="Jiang Y."/>
            <person name="Adhikari A."/>
            <person name="Zheng C.-J."/>
            <person name="Schuster L."/>
            <person name="Cowan T.M."/>
            <person name="Smanski M.J."/>
            <person name="Chevrette M.G."/>
            <person name="De Carvalho L.P.S."/>
            <person name="Shen B."/>
        </authorList>
    </citation>
    <scope>NUCLEOTIDE SEQUENCE [LARGE SCALE GENOMIC DNA]</scope>
    <source>
        <strain evidence="5 6">NPDC000087</strain>
    </source>
</reference>
<keyword evidence="1 3" id="KW-0547">Nucleotide-binding</keyword>
<dbReference type="Proteomes" id="UP001602245">
    <property type="component" value="Unassembled WGS sequence"/>
</dbReference>
<dbReference type="InterPro" id="IPR050168">
    <property type="entry name" value="AAA_ATPase_domain"/>
</dbReference>
<dbReference type="SMART" id="SM00382">
    <property type="entry name" value="AAA"/>
    <property type="match status" value="1"/>
</dbReference>
<dbReference type="RefSeq" id="WP_020516456.1">
    <property type="nucleotide sequence ID" value="NZ_JBIAZU010000001.1"/>
</dbReference>
<keyword evidence="6" id="KW-1185">Reference proteome</keyword>
<organism evidence="5 6">
    <name type="scientific">Paractinoplanes globisporus</name>
    <dbReference type="NCBI Taxonomy" id="113565"/>
    <lineage>
        <taxon>Bacteria</taxon>
        <taxon>Bacillati</taxon>
        <taxon>Actinomycetota</taxon>
        <taxon>Actinomycetes</taxon>
        <taxon>Micromonosporales</taxon>
        <taxon>Micromonosporaceae</taxon>
        <taxon>Paractinoplanes</taxon>
    </lineage>
</organism>
<accession>A0ABW6W5Y7</accession>
<proteinExistence type="inferred from homology"/>
<evidence type="ECO:0000259" key="4">
    <source>
        <dbReference type="SMART" id="SM00382"/>
    </source>
</evidence>
<evidence type="ECO:0000313" key="5">
    <source>
        <dbReference type="EMBL" id="MFF5287950.1"/>
    </source>
</evidence>
<dbReference type="Gene3D" id="1.10.8.60">
    <property type="match status" value="1"/>
</dbReference>
<evidence type="ECO:0000256" key="2">
    <source>
        <dbReference type="ARBA" id="ARBA00022840"/>
    </source>
</evidence>
<feature type="domain" description="AAA+ ATPase" evidence="4">
    <location>
        <begin position="259"/>
        <end position="400"/>
    </location>
</feature>
<dbReference type="InterPro" id="IPR003593">
    <property type="entry name" value="AAA+_ATPase"/>
</dbReference>
<dbReference type="SUPFAM" id="SSF52540">
    <property type="entry name" value="P-loop containing nucleoside triphosphate hydrolases"/>
    <property type="match status" value="1"/>
</dbReference>
<evidence type="ECO:0000256" key="3">
    <source>
        <dbReference type="RuleBase" id="RU003651"/>
    </source>
</evidence>
<dbReference type="InterPro" id="IPR003960">
    <property type="entry name" value="ATPase_AAA_CS"/>
</dbReference>
<dbReference type="GO" id="GO:0005524">
    <property type="term" value="F:ATP binding"/>
    <property type="evidence" value="ECO:0007669"/>
    <property type="project" value="UniProtKB-KW"/>
</dbReference>
<name>A0ABW6W5Y7_9ACTN</name>
<sequence>MSDASFARQRGETFEYAGATVEMVDAETLLAAARVNPVDLLRSASWPPPVKRVDLSVSSTDRPAGPAHVFSAAISTADEPYSKERIRKLVLGNDPVGLLLAKRIEQGDPIATRIVDGVGAAAAAAYKKLGLDRPTQPAANRRPATLADAVVGLQASVTYDESGTVVRLLAEVPRDDVTPAHLQAFVGLTLQTVIELAGPESLSGRRYVISREVMPKTPATTQTVTLDMVGGLADVVAELREVAVSFRHPDAMARWGARRPQGILMYGPPGTGKTMLSRALANEIGADFREIRTPEILDKWLGGSERNIKQIFRDARRYRVPTLMLFDEFDSIVSYAGAGGDAASQALNAVAGIFKQEMNDLIEENPNVLVVATTNFPHRVDDSLIRSGRFDVKISVPKPDEPSRAEIFRKMIQGLITAHELPGFQMFADDLDLAALAHASHGMTGADIKEVLRRVQLAKAMQDARTGGNVAPISQEELLASVRELLGPR</sequence>
<evidence type="ECO:0000313" key="6">
    <source>
        <dbReference type="Proteomes" id="UP001602245"/>
    </source>
</evidence>
<protein>
    <submittedName>
        <fullName evidence="5">ATP-binding protein</fullName>
    </submittedName>
</protein>
<dbReference type="InterPro" id="IPR003959">
    <property type="entry name" value="ATPase_AAA_core"/>
</dbReference>
<dbReference type="EMBL" id="JBIAZU010000001">
    <property type="protein sequence ID" value="MFF5287950.1"/>
    <property type="molecule type" value="Genomic_DNA"/>
</dbReference>
<comment type="similarity">
    <text evidence="3">Belongs to the AAA ATPase family.</text>
</comment>
<gene>
    <name evidence="5" type="ORF">ACFY35_00830</name>
</gene>
<dbReference type="PANTHER" id="PTHR23077:SF171">
    <property type="entry name" value="NUCLEAR VALOSIN-CONTAINING PROTEIN-LIKE"/>
    <property type="match status" value="1"/>
</dbReference>
<dbReference type="Pfam" id="PF00004">
    <property type="entry name" value="AAA"/>
    <property type="match status" value="1"/>
</dbReference>